<dbReference type="AlphaFoldDB" id="A0A0D2NBD1"/>
<gene>
    <name evidence="2" type="ORF">HYPSUDRAFT_207058</name>
</gene>
<reference evidence="3" key="1">
    <citation type="submission" date="2014-04" db="EMBL/GenBank/DDBJ databases">
        <title>Evolutionary Origins and Diversification of the Mycorrhizal Mutualists.</title>
        <authorList>
            <consortium name="DOE Joint Genome Institute"/>
            <consortium name="Mycorrhizal Genomics Consortium"/>
            <person name="Kohler A."/>
            <person name="Kuo A."/>
            <person name="Nagy L.G."/>
            <person name="Floudas D."/>
            <person name="Copeland A."/>
            <person name="Barry K.W."/>
            <person name="Cichocki N."/>
            <person name="Veneault-Fourrey C."/>
            <person name="LaButti K."/>
            <person name="Lindquist E.A."/>
            <person name="Lipzen A."/>
            <person name="Lundell T."/>
            <person name="Morin E."/>
            <person name="Murat C."/>
            <person name="Riley R."/>
            <person name="Ohm R."/>
            <person name="Sun H."/>
            <person name="Tunlid A."/>
            <person name="Henrissat B."/>
            <person name="Grigoriev I.V."/>
            <person name="Hibbett D.S."/>
            <person name="Martin F."/>
        </authorList>
    </citation>
    <scope>NUCLEOTIDE SEQUENCE [LARGE SCALE GENOMIC DNA]</scope>
    <source>
        <strain evidence="3">FD-334 SS-4</strain>
    </source>
</reference>
<feature type="compositionally biased region" description="Low complexity" evidence="1">
    <location>
        <begin position="130"/>
        <end position="151"/>
    </location>
</feature>
<evidence type="ECO:0000313" key="2">
    <source>
        <dbReference type="EMBL" id="KJA16464.1"/>
    </source>
</evidence>
<protein>
    <submittedName>
        <fullName evidence="2">Uncharacterized protein</fullName>
    </submittedName>
</protein>
<feature type="region of interest" description="Disordered" evidence="1">
    <location>
        <begin position="108"/>
        <end position="165"/>
    </location>
</feature>
<evidence type="ECO:0000256" key="1">
    <source>
        <dbReference type="SAM" id="MobiDB-lite"/>
    </source>
</evidence>
<name>A0A0D2NBD1_HYPSF</name>
<dbReference type="EMBL" id="KN817621">
    <property type="protein sequence ID" value="KJA16464.1"/>
    <property type="molecule type" value="Genomic_DNA"/>
</dbReference>
<sequence>MTRFLTLAPSRHTPQSILHVLYTDDLERVVPDTRAGPRTFDAGLPSVATHRQVLRPKRRVHIVLQPIHTNTRRLHTLAHTQSPSKNEHLGLILHGIVEQLHAHVRSPFQRVSASDPKTPRSPVLTRTLRLPASSPPSISTSSPALSSSPTSPGLPRVSTPDCRRAARRRTPDILFSFLSMPARTITRNGESDEGSAATKFVWFRCHKDGSELRRATLGRRSTPCNEGDLMRIGCGDTELPGEIARRLRRYCQSDGLAVEAGPNKFRAIG</sequence>
<keyword evidence="3" id="KW-1185">Reference proteome</keyword>
<evidence type="ECO:0000313" key="3">
    <source>
        <dbReference type="Proteomes" id="UP000054270"/>
    </source>
</evidence>
<accession>A0A0D2NBD1</accession>
<proteinExistence type="predicted"/>
<dbReference type="Proteomes" id="UP000054270">
    <property type="component" value="Unassembled WGS sequence"/>
</dbReference>
<organism evidence="2 3">
    <name type="scientific">Hypholoma sublateritium (strain FD-334 SS-4)</name>
    <dbReference type="NCBI Taxonomy" id="945553"/>
    <lineage>
        <taxon>Eukaryota</taxon>
        <taxon>Fungi</taxon>
        <taxon>Dikarya</taxon>
        <taxon>Basidiomycota</taxon>
        <taxon>Agaricomycotina</taxon>
        <taxon>Agaricomycetes</taxon>
        <taxon>Agaricomycetidae</taxon>
        <taxon>Agaricales</taxon>
        <taxon>Agaricineae</taxon>
        <taxon>Strophariaceae</taxon>
        <taxon>Hypholoma</taxon>
    </lineage>
</organism>